<accession>A0A6J2UZS5</accession>
<dbReference type="PANTHER" id="PTHR13602">
    <property type="entry name" value="UPF0488 PROTEIN C8ORF33"/>
    <property type="match status" value="1"/>
</dbReference>
<proteinExistence type="inferred from homology"/>
<comment type="similarity">
    <text evidence="1">Belongs to the UPF0488 family.</text>
</comment>
<feature type="region of interest" description="Disordered" evidence="2">
    <location>
        <begin position="259"/>
        <end position="278"/>
    </location>
</feature>
<dbReference type="AlphaFoldDB" id="A0A6J2UZS5"/>
<evidence type="ECO:0000313" key="4">
    <source>
        <dbReference type="RefSeq" id="XP_030626150.1"/>
    </source>
</evidence>
<dbReference type="PANTHER" id="PTHR13602:SF2">
    <property type="entry name" value="UPF0488 PROTEIN C8ORF33"/>
    <property type="match status" value="1"/>
</dbReference>
<evidence type="ECO:0000256" key="1">
    <source>
        <dbReference type="ARBA" id="ARBA00005707"/>
    </source>
</evidence>
<organism evidence="3 4">
    <name type="scientific">Chanos chanos</name>
    <name type="common">Milkfish</name>
    <name type="synonym">Mugil chanos</name>
    <dbReference type="NCBI Taxonomy" id="29144"/>
    <lineage>
        <taxon>Eukaryota</taxon>
        <taxon>Metazoa</taxon>
        <taxon>Chordata</taxon>
        <taxon>Craniata</taxon>
        <taxon>Vertebrata</taxon>
        <taxon>Euteleostomi</taxon>
        <taxon>Actinopterygii</taxon>
        <taxon>Neopterygii</taxon>
        <taxon>Teleostei</taxon>
        <taxon>Ostariophysi</taxon>
        <taxon>Gonorynchiformes</taxon>
        <taxon>Chanidae</taxon>
        <taxon>Chanos</taxon>
    </lineage>
</organism>
<dbReference type="FunCoup" id="A0A6J2UZS5">
    <property type="interactions" value="19"/>
</dbReference>
<sequence length="306" mass="33895">MMTESLRTTGTGDFHWTRSDNSFCFNFLPEDMASHPPEGTVINEGNDCGQNGENLGSDSGFTFNFHIPAVTLEGKEGESSASQTGAEETGSREEGEAEGEAGMSQSGSPQLPQTSTSEKKKKKKKKKGAGGGEDGQQNQKMKTAEMPREESVELTPEQQLGREIDWCIEQLELGLRTHKSTPKQKEEAVCALRSLRNPKAPLVKKRQLMRALSGDYRKKMEEEKEKQFRLIQSAMTSARVSAVPKPTGKGVFHRRAELKTHTTAKPQDTHTSQGTAAHACVPDRQNQDSEQFVFAPAQEEFRFNFL</sequence>
<feature type="region of interest" description="Disordered" evidence="2">
    <location>
        <begin position="73"/>
        <end position="157"/>
    </location>
</feature>
<dbReference type="GeneID" id="115808805"/>
<dbReference type="InParanoid" id="A0A6J2UZS5"/>
<dbReference type="InterPro" id="IPR029274">
    <property type="entry name" value="DUF4615"/>
</dbReference>
<feature type="compositionally biased region" description="Polar residues" evidence="2">
    <location>
        <begin position="261"/>
        <end position="275"/>
    </location>
</feature>
<gene>
    <name evidence="4" type="primary">c3h8orf33</name>
</gene>
<feature type="compositionally biased region" description="Basic and acidic residues" evidence="2">
    <location>
        <begin position="142"/>
        <end position="151"/>
    </location>
</feature>
<dbReference type="Proteomes" id="UP000504632">
    <property type="component" value="Chromosome 3"/>
</dbReference>
<dbReference type="CTD" id="118371049"/>
<keyword evidence="3" id="KW-1185">Reference proteome</keyword>
<dbReference type="Pfam" id="PF15393">
    <property type="entry name" value="DUF4615"/>
    <property type="match status" value="1"/>
</dbReference>
<evidence type="ECO:0000256" key="2">
    <source>
        <dbReference type="SAM" id="MobiDB-lite"/>
    </source>
</evidence>
<dbReference type="RefSeq" id="XP_030626150.1">
    <property type="nucleotide sequence ID" value="XM_030770290.1"/>
</dbReference>
<reference evidence="4" key="1">
    <citation type="submission" date="2025-08" db="UniProtKB">
        <authorList>
            <consortium name="RefSeq"/>
        </authorList>
    </citation>
    <scope>IDENTIFICATION</scope>
</reference>
<dbReference type="OrthoDB" id="20277at2759"/>
<feature type="compositionally biased region" description="Basic residues" evidence="2">
    <location>
        <begin position="119"/>
        <end position="128"/>
    </location>
</feature>
<evidence type="ECO:0000313" key="3">
    <source>
        <dbReference type="Proteomes" id="UP000504632"/>
    </source>
</evidence>
<protein>
    <submittedName>
        <fullName evidence="4">UPF0488 protein C8orf33 homolog isoform X1</fullName>
    </submittedName>
</protein>
<name>A0A6J2UZS5_CHACN</name>